<comment type="subcellular location">
    <subcellularLocation>
        <location evidence="1">Membrane</location>
    </subcellularLocation>
</comment>
<protein>
    <recommendedName>
        <fullName evidence="14">Sushi, von Willebrand factor type A, EGF and pentraxin domain-containing protein 1</fullName>
    </recommendedName>
</protein>
<comment type="caution">
    <text evidence="7">Lacks conserved residue(s) required for the propagation of feature annotation.</text>
</comment>
<organism evidence="11">
    <name type="scientific">Capitella teleta</name>
    <name type="common">Polychaete worm</name>
    <dbReference type="NCBI Taxonomy" id="283909"/>
    <lineage>
        <taxon>Eukaryota</taxon>
        <taxon>Metazoa</taxon>
        <taxon>Spiralia</taxon>
        <taxon>Lophotrochozoa</taxon>
        <taxon>Annelida</taxon>
        <taxon>Polychaeta</taxon>
        <taxon>Sedentaria</taxon>
        <taxon>Scolecida</taxon>
        <taxon>Capitellidae</taxon>
        <taxon>Capitella</taxon>
    </lineage>
</organism>
<evidence type="ECO:0000256" key="8">
    <source>
        <dbReference type="SAM" id="MobiDB-lite"/>
    </source>
</evidence>
<dbReference type="InterPro" id="IPR035976">
    <property type="entry name" value="Sushi/SCR/CCP_sf"/>
</dbReference>
<evidence type="ECO:0000256" key="6">
    <source>
        <dbReference type="ARBA" id="ARBA00023180"/>
    </source>
</evidence>
<evidence type="ECO:0000256" key="7">
    <source>
        <dbReference type="PROSITE-ProRule" id="PRU00302"/>
    </source>
</evidence>
<evidence type="ECO:0000313" key="11">
    <source>
        <dbReference type="EMBL" id="ELT92507.1"/>
    </source>
</evidence>
<feature type="disulfide bond" evidence="7">
    <location>
        <begin position="518"/>
        <end position="545"/>
    </location>
</feature>
<feature type="domain" description="Sushi" evidence="9">
    <location>
        <begin position="302"/>
        <end position="360"/>
    </location>
</feature>
<dbReference type="GO" id="GO:0030414">
    <property type="term" value="F:peptidase inhibitor activity"/>
    <property type="evidence" value="ECO:0007669"/>
    <property type="project" value="InterPro"/>
</dbReference>
<feature type="disulfide bond" evidence="7">
    <location>
        <begin position="156"/>
        <end position="183"/>
    </location>
</feature>
<dbReference type="PROSITE" id="PS50923">
    <property type="entry name" value="SUSHI"/>
    <property type="match status" value="9"/>
</dbReference>
<evidence type="ECO:0000256" key="5">
    <source>
        <dbReference type="ARBA" id="ARBA00023157"/>
    </source>
</evidence>
<dbReference type="PANTHER" id="PTHR45656">
    <property type="entry name" value="PROTEIN CBR-CLEC-78"/>
    <property type="match status" value="1"/>
</dbReference>
<feature type="domain" description="WAP" evidence="10">
    <location>
        <begin position="13"/>
        <end position="63"/>
    </location>
</feature>
<feature type="disulfide bond" evidence="7">
    <location>
        <begin position="93"/>
        <end position="120"/>
    </location>
</feature>
<accession>R7TG91</accession>
<keyword evidence="4" id="KW-0472">Membrane</keyword>
<dbReference type="STRING" id="283909.R7TG91"/>
<dbReference type="PANTHER" id="PTHR45656:SF4">
    <property type="entry name" value="PROTEIN CBR-CLEC-78"/>
    <property type="match status" value="1"/>
</dbReference>
<evidence type="ECO:0000259" key="10">
    <source>
        <dbReference type="PROSITE" id="PS51390"/>
    </source>
</evidence>
<keyword evidence="5 7" id="KW-1015">Disulfide bond</keyword>
<reference evidence="11 13" key="2">
    <citation type="journal article" date="2013" name="Nature">
        <title>Insights into bilaterian evolution from three spiralian genomes.</title>
        <authorList>
            <person name="Simakov O."/>
            <person name="Marletaz F."/>
            <person name="Cho S.J."/>
            <person name="Edsinger-Gonzales E."/>
            <person name="Havlak P."/>
            <person name="Hellsten U."/>
            <person name="Kuo D.H."/>
            <person name="Larsson T."/>
            <person name="Lv J."/>
            <person name="Arendt D."/>
            <person name="Savage R."/>
            <person name="Osoegawa K."/>
            <person name="de Jong P."/>
            <person name="Grimwood J."/>
            <person name="Chapman J.A."/>
            <person name="Shapiro H."/>
            <person name="Aerts A."/>
            <person name="Otillar R.P."/>
            <person name="Terry A.Y."/>
            <person name="Boore J.L."/>
            <person name="Grigoriev I.V."/>
            <person name="Lindberg D.R."/>
            <person name="Seaver E.C."/>
            <person name="Weisblat D.A."/>
            <person name="Putnam N.H."/>
            <person name="Rokhsar D.S."/>
        </authorList>
    </citation>
    <scope>NUCLEOTIDE SEQUENCE</scope>
    <source>
        <strain evidence="11 13">I ESC-2004</strain>
    </source>
</reference>
<feature type="domain" description="Sushi" evidence="9">
    <location>
        <begin position="574"/>
        <end position="645"/>
    </location>
</feature>
<evidence type="ECO:0000256" key="1">
    <source>
        <dbReference type="ARBA" id="ARBA00004370"/>
    </source>
</evidence>
<feature type="disulfide bond" evidence="7">
    <location>
        <begin position="272"/>
        <end position="299"/>
    </location>
</feature>
<keyword evidence="3" id="KW-0677">Repeat</keyword>
<dbReference type="EMBL" id="KB310092">
    <property type="protein sequence ID" value="ELT92507.1"/>
    <property type="molecule type" value="Genomic_DNA"/>
</dbReference>
<dbReference type="OMA" id="EPSCEKV"/>
<feature type="domain" description="Sushi" evidence="9">
    <location>
        <begin position="649"/>
        <end position="719"/>
    </location>
</feature>
<dbReference type="InterPro" id="IPR008197">
    <property type="entry name" value="WAP_dom"/>
</dbReference>
<gene>
    <name evidence="11" type="ORF">CAPTEDRAFT_223767</name>
</gene>
<reference evidence="13" key="1">
    <citation type="submission" date="2012-12" db="EMBL/GenBank/DDBJ databases">
        <authorList>
            <person name="Hellsten U."/>
            <person name="Grimwood J."/>
            <person name="Chapman J.A."/>
            <person name="Shapiro H."/>
            <person name="Aerts A."/>
            <person name="Otillar R.P."/>
            <person name="Terry A.Y."/>
            <person name="Boore J.L."/>
            <person name="Simakov O."/>
            <person name="Marletaz F."/>
            <person name="Cho S.-J."/>
            <person name="Edsinger-Gonzales E."/>
            <person name="Havlak P."/>
            <person name="Kuo D.-H."/>
            <person name="Larsson T."/>
            <person name="Lv J."/>
            <person name="Arendt D."/>
            <person name="Savage R."/>
            <person name="Osoegawa K."/>
            <person name="de Jong P."/>
            <person name="Lindberg D.R."/>
            <person name="Seaver E.C."/>
            <person name="Weisblat D.A."/>
            <person name="Putnam N.H."/>
            <person name="Grigoriev I.V."/>
            <person name="Rokhsar D.S."/>
        </authorList>
    </citation>
    <scope>NUCLEOTIDE SEQUENCE</scope>
    <source>
        <strain evidence="13">I ESC-2004</strain>
    </source>
</reference>
<evidence type="ECO:0000256" key="3">
    <source>
        <dbReference type="ARBA" id="ARBA00022737"/>
    </source>
</evidence>
<dbReference type="PROSITE" id="PS51390">
    <property type="entry name" value="WAP"/>
    <property type="match status" value="1"/>
</dbReference>
<dbReference type="CDD" id="cd00033">
    <property type="entry name" value="CCP"/>
    <property type="match status" value="9"/>
</dbReference>
<evidence type="ECO:0008006" key="14">
    <source>
        <dbReference type="Google" id="ProtNLM"/>
    </source>
</evidence>
<feature type="domain" description="Sushi" evidence="9">
    <location>
        <begin position="124"/>
        <end position="185"/>
    </location>
</feature>
<evidence type="ECO:0000313" key="13">
    <source>
        <dbReference type="Proteomes" id="UP000014760"/>
    </source>
</evidence>
<sequence length="731" mass="81493">MALVKVEQVSGGPYVDDPECPRKPSMVHGRKCLKKCQTDSDCKGKNKQCLCDDVCGRSCVKPTLRCETLKPVFNGNFEIDTFNTFGAKVRYTCNEGYILSGLAERICQGDGFWSARAPTCETEGKCRNPPIVPHTTHDGPTGQTVFPLGTQLTYSCRAGYTSEGFYKAMCVGEGRWVSPRIRCSARRCGHPGDIAHGHRHGNSFAFPERVTYNCSEGYRLLGRPFRVCQADGTWSNTLPTCRPVKCPRISNIANGMVDGKDYTYGAHVHFSCHTGFTLIGSHARICRQDGKWSGQEAVCAMVDCGLPVPFYNGFLDGQQTTYGATIRFICFGRTSFDGESRSTTCQDNGTWSYPAPKCWSQCQVPPIHNGTVTGFVIGKYADHGNELHVKCDEGHENETSSAPLCYNGTWEYLPKCIPESCKTRPRVIPNARLRFYTSFHNDKAVYRCNPGYKLEGDSSLVCQYGKWQGRRPICLPVYCEYPGTINNGDVLLVGRIGKYEYRSYVKGTGHNEVIEFHCHKGYKRSGPAASTCVNGDWSPANKPVCVPKQHPNLLPVFMYRSRRSSAHGQVYESGQCPHPGRFRNGKIHKHAADGRRIRYTRKQGPTSAETNITFTCKTGFTRSGTEAAVCRDGSWRPSGLPQCVRDEHALCKYPGTIDNGRVMLVGVHGKFEYRHYVKDIGQNTTIEYQCFDGFELNGTRTSLCNHGRWTPERKPTCSIPSQQTDVTNRPT</sequence>
<dbReference type="AlphaFoldDB" id="R7TG91"/>
<dbReference type="Gene3D" id="2.10.70.10">
    <property type="entry name" value="Complement Module, domain 1"/>
    <property type="match status" value="10"/>
</dbReference>
<feature type="disulfide bond" evidence="7">
    <location>
        <begin position="214"/>
        <end position="241"/>
    </location>
</feature>
<dbReference type="Pfam" id="PF00095">
    <property type="entry name" value="WAP"/>
    <property type="match status" value="1"/>
</dbReference>
<feature type="domain" description="Sushi" evidence="9">
    <location>
        <begin position="419"/>
        <end position="476"/>
    </location>
</feature>
<dbReference type="EMBL" id="AMQN01013266">
    <property type="status" value="NOT_ANNOTATED_CDS"/>
    <property type="molecule type" value="Genomic_DNA"/>
</dbReference>
<dbReference type="InterPro" id="IPR000436">
    <property type="entry name" value="Sushi_SCR_CCP_dom"/>
</dbReference>
<feature type="compositionally biased region" description="Polar residues" evidence="8">
    <location>
        <begin position="718"/>
        <end position="731"/>
    </location>
</feature>
<feature type="domain" description="Sushi" evidence="9">
    <location>
        <begin position="57"/>
        <end position="122"/>
    </location>
</feature>
<feature type="domain" description="Sushi" evidence="9">
    <location>
        <begin position="186"/>
        <end position="243"/>
    </location>
</feature>
<feature type="domain" description="Sushi" evidence="9">
    <location>
        <begin position="244"/>
        <end position="301"/>
    </location>
</feature>
<dbReference type="OrthoDB" id="9991441at2759"/>
<dbReference type="InterPro" id="IPR051277">
    <property type="entry name" value="SEZ6_CSMD_C4BPB_Regulators"/>
</dbReference>
<dbReference type="GO" id="GO:0005576">
    <property type="term" value="C:extracellular region"/>
    <property type="evidence" value="ECO:0007669"/>
    <property type="project" value="InterPro"/>
</dbReference>
<dbReference type="SMART" id="SM00032">
    <property type="entry name" value="CCP"/>
    <property type="match status" value="10"/>
</dbReference>
<evidence type="ECO:0000256" key="2">
    <source>
        <dbReference type="ARBA" id="ARBA00022729"/>
    </source>
</evidence>
<dbReference type="GO" id="GO:0016020">
    <property type="term" value="C:membrane"/>
    <property type="evidence" value="ECO:0007669"/>
    <property type="project" value="UniProtKB-SubCell"/>
</dbReference>
<dbReference type="Proteomes" id="UP000014760">
    <property type="component" value="Unassembled WGS sequence"/>
</dbReference>
<evidence type="ECO:0000256" key="4">
    <source>
        <dbReference type="ARBA" id="ARBA00023136"/>
    </source>
</evidence>
<keyword evidence="2" id="KW-0732">Signal</keyword>
<dbReference type="EnsemblMetazoa" id="CapteT223767">
    <property type="protein sequence ID" value="CapteP223767"/>
    <property type="gene ID" value="CapteG223767"/>
</dbReference>
<proteinExistence type="predicted"/>
<keyword evidence="13" id="KW-1185">Reference proteome</keyword>
<keyword evidence="6" id="KW-0325">Glycoprotein</keyword>
<feature type="domain" description="Sushi" evidence="9">
    <location>
        <begin position="477"/>
        <end position="547"/>
    </location>
</feature>
<reference evidence="12" key="3">
    <citation type="submission" date="2015-06" db="UniProtKB">
        <authorList>
            <consortium name="EnsemblMetazoa"/>
        </authorList>
    </citation>
    <scope>IDENTIFICATION</scope>
</reference>
<feature type="region of interest" description="Disordered" evidence="8">
    <location>
        <begin position="712"/>
        <end position="731"/>
    </location>
</feature>
<keyword evidence="7" id="KW-0768">Sushi</keyword>
<dbReference type="FunFam" id="2.10.70.10:FF:000011">
    <property type="entry name" value="CUB and sushi domain-containing protein 3 isoform A"/>
    <property type="match status" value="1"/>
</dbReference>
<evidence type="ECO:0000313" key="12">
    <source>
        <dbReference type="EnsemblMetazoa" id="CapteP223767"/>
    </source>
</evidence>
<feature type="disulfide bond" evidence="7">
    <location>
        <begin position="690"/>
        <end position="717"/>
    </location>
</feature>
<dbReference type="SUPFAM" id="SSF57535">
    <property type="entry name" value="Complement control module/SCR domain"/>
    <property type="match status" value="10"/>
</dbReference>
<dbReference type="HOGENOM" id="CLU_379104_0_0_1"/>
<dbReference type="Pfam" id="PF00084">
    <property type="entry name" value="Sushi"/>
    <property type="match status" value="10"/>
</dbReference>
<name>R7TG91_CAPTE</name>
<evidence type="ECO:0000259" key="9">
    <source>
        <dbReference type="PROSITE" id="PS50923"/>
    </source>
</evidence>
<feature type="disulfide bond" evidence="7">
    <location>
        <begin position="616"/>
        <end position="643"/>
    </location>
</feature>